<dbReference type="AlphaFoldDB" id="A0AAU8C1G8"/>
<reference evidence="1" key="1">
    <citation type="journal article" date="2020" name="Int. J. Syst. Evol. Microbiol.">
        <title>Notification of changes in taxonomic opinion previously published outside the IJSEM.</title>
        <authorList>
            <person name="Oren A."/>
            <person name="Garrity G."/>
        </authorList>
    </citation>
    <scope>NUCLEOTIDE SEQUENCE</scope>
    <source>
        <strain evidence="1">TCYB15</strain>
    </source>
</reference>
<dbReference type="KEGG" id="suly:ABM428_11930"/>
<dbReference type="RefSeq" id="WP_132997387.1">
    <property type="nucleotide sequence ID" value="NZ_CP159193.1"/>
</dbReference>
<dbReference type="GO" id="GO:0015774">
    <property type="term" value="P:polysaccharide transport"/>
    <property type="evidence" value="ECO:0007669"/>
    <property type="project" value="InterPro"/>
</dbReference>
<dbReference type="Pfam" id="PF05159">
    <property type="entry name" value="Capsule_synth"/>
    <property type="match status" value="4"/>
</dbReference>
<dbReference type="EMBL" id="CP159193">
    <property type="protein sequence ID" value="XCF09788.1"/>
    <property type="molecule type" value="Genomic_DNA"/>
</dbReference>
<protein>
    <submittedName>
        <fullName evidence="1">Capsular polysaccharide biosynthesis protein</fullName>
    </submittedName>
</protein>
<sequence length="678" mass="74127">MALGPEIYDTPAAGSPRDRRLFVFNGGFITNRRVRRILQLSGYSLHLGMPSDGDAIAVWGNAGTAHRGLAVASKKGLPVVRVEDAMLRSLFPGRAGEPPLGLLVDHKGLHFDPTQPSELEDILTSHPLDDTALLDRARGAIHRITEAHLTKYSGFDTAHPAPDPGYVLVIDQTLGDASVAASGADRSRFLEMLVFAQQENPGARIIIKTHPETAKGYRSGHFGPEDANGRITLLTAPISPWTLFEGAVRVYTVSSQMGFEAIFAGHKPRVFGQPFYAGWGLTEDEFPVQRRQRVLTRAQLFAGAMILYPKWYDPHRDCLCDLETVIEAMAAQTRAWREDHRGWVASDMRLWKRQPLQRFFGRWSPVTYQNDPKAARATGKPWMVWASKATQAHAGALRVEDGFLRSRGLGADLVPPLSLVCDDLGIYYDPRSPSRLEQLITSRAKMRPDQSRRAARLIAVLRDAGLSKYNLGGGGDLDALPAGRRILVPGQVEDDASIRAGTDAVSTNLALLQAARAAHPDAVILYKPHPDVEAGLRLGAIDAGGLADRVLTDADPIALLAHVDEVWTMTSLLGFEALLRGVKVVTLGAPFYAGWGLTEDRGDIPARRSAEVSIEGLAHAALIDYPRYFDPRSGTACPVEVVVERLASGDLPRRGVANRVLAKLQGVFATQAHLWRRR</sequence>
<gene>
    <name evidence="1" type="ORF">ABM428_11930</name>
</gene>
<evidence type="ECO:0000313" key="1">
    <source>
        <dbReference type="EMBL" id="XCF09788.1"/>
    </source>
</evidence>
<dbReference type="GO" id="GO:0000271">
    <property type="term" value="P:polysaccharide biosynthetic process"/>
    <property type="evidence" value="ECO:0007669"/>
    <property type="project" value="InterPro"/>
</dbReference>
<accession>A0AAU8C1G8</accession>
<dbReference type="CDD" id="cd16439">
    <property type="entry name" value="beta_Kdo_transferase_KpsC_2"/>
    <property type="match status" value="1"/>
</dbReference>
<name>A0AAU8C1G8_9RHOB</name>
<organism evidence="1">
    <name type="scientific">Sulfitobacter sp. TCYB15</name>
    <dbReference type="NCBI Taxonomy" id="3229275"/>
    <lineage>
        <taxon>Bacteria</taxon>
        <taxon>Pseudomonadati</taxon>
        <taxon>Pseudomonadota</taxon>
        <taxon>Alphaproteobacteria</taxon>
        <taxon>Rhodobacterales</taxon>
        <taxon>Roseobacteraceae</taxon>
        <taxon>Sulfitobacter</taxon>
    </lineage>
</organism>
<reference evidence="1" key="2">
    <citation type="submission" date="2024-06" db="EMBL/GenBank/DDBJ databases">
        <authorList>
            <person name="Deng Y."/>
        </authorList>
    </citation>
    <scope>NUCLEOTIDE SEQUENCE</scope>
    <source>
        <strain evidence="1">TCYB15</strain>
    </source>
</reference>
<dbReference type="CDD" id="cd16440">
    <property type="entry name" value="beta_Kdo_transferase_KpsC_1"/>
    <property type="match status" value="1"/>
</dbReference>
<proteinExistence type="predicted"/>
<dbReference type="InterPro" id="IPR007833">
    <property type="entry name" value="Capsule_polysaccharide_synth"/>
</dbReference>